<keyword evidence="3" id="KW-0547">Nucleotide-binding</keyword>
<dbReference type="PANTHER" id="PTHR43655:SF2">
    <property type="entry name" value="AFG3 LIKE MATRIX AAA PEPTIDASE SUBUNIT 2, ISOFORM A"/>
    <property type="match status" value="1"/>
</dbReference>
<keyword evidence="6" id="KW-0378">Hydrolase</keyword>
<organism evidence="8">
    <name type="scientific">marine sediment metagenome</name>
    <dbReference type="NCBI Taxonomy" id="412755"/>
    <lineage>
        <taxon>unclassified sequences</taxon>
        <taxon>metagenomes</taxon>
        <taxon>ecological metagenomes</taxon>
    </lineage>
</organism>
<keyword evidence="2" id="KW-0479">Metal-binding</keyword>
<evidence type="ECO:0000256" key="5">
    <source>
        <dbReference type="ARBA" id="ARBA00022840"/>
    </source>
</evidence>
<dbReference type="Pfam" id="PF01434">
    <property type="entry name" value="Peptidase_M41"/>
    <property type="match status" value="1"/>
</dbReference>
<protein>
    <recommendedName>
        <fullName evidence="7">Peptidase M41 domain-containing protein</fullName>
    </recommendedName>
</protein>
<evidence type="ECO:0000256" key="3">
    <source>
        <dbReference type="ARBA" id="ARBA00022741"/>
    </source>
</evidence>
<feature type="non-terminal residue" evidence="8">
    <location>
        <position position="1"/>
    </location>
</feature>
<dbReference type="InterPro" id="IPR050928">
    <property type="entry name" value="ATP-dep_Zn_Metalloprotease"/>
</dbReference>
<dbReference type="GO" id="GO:0006508">
    <property type="term" value="P:proteolysis"/>
    <property type="evidence" value="ECO:0007669"/>
    <property type="project" value="InterPro"/>
</dbReference>
<keyword evidence="5" id="KW-0067">ATP-binding</keyword>
<keyword evidence="6" id="KW-0645">Protease</keyword>
<dbReference type="GO" id="GO:0004222">
    <property type="term" value="F:metalloendopeptidase activity"/>
    <property type="evidence" value="ECO:0007669"/>
    <property type="project" value="InterPro"/>
</dbReference>
<dbReference type="GO" id="GO:0004176">
    <property type="term" value="F:ATP-dependent peptidase activity"/>
    <property type="evidence" value="ECO:0007669"/>
    <property type="project" value="InterPro"/>
</dbReference>
<feature type="domain" description="Peptidase M41" evidence="7">
    <location>
        <begin position="1"/>
        <end position="85"/>
    </location>
</feature>
<evidence type="ECO:0000256" key="2">
    <source>
        <dbReference type="ARBA" id="ARBA00022723"/>
    </source>
</evidence>
<evidence type="ECO:0000259" key="7">
    <source>
        <dbReference type="Pfam" id="PF01434"/>
    </source>
</evidence>
<dbReference type="Gene3D" id="1.20.58.760">
    <property type="entry name" value="Peptidase M41"/>
    <property type="match status" value="1"/>
</dbReference>
<comment type="cofactor">
    <cofactor evidence="1">
        <name>Zn(2+)</name>
        <dbReference type="ChEBI" id="CHEBI:29105"/>
    </cofactor>
</comment>
<keyword evidence="6" id="KW-0482">Metalloprotease</keyword>
<name>X1QT44_9ZZZZ</name>
<accession>X1QT44</accession>
<dbReference type="PANTHER" id="PTHR43655">
    <property type="entry name" value="ATP-DEPENDENT PROTEASE"/>
    <property type="match status" value="1"/>
</dbReference>
<comment type="caution">
    <text evidence="8">The sequence shown here is derived from an EMBL/GenBank/DDBJ whole genome shotgun (WGS) entry which is preliminary data.</text>
</comment>
<keyword evidence="4" id="KW-0862">Zinc</keyword>
<evidence type="ECO:0000256" key="6">
    <source>
        <dbReference type="ARBA" id="ARBA00023049"/>
    </source>
</evidence>
<dbReference type="GO" id="GO:0046872">
    <property type="term" value="F:metal ion binding"/>
    <property type="evidence" value="ECO:0007669"/>
    <property type="project" value="UniProtKB-KW"/>
</dbReference>
<dbReference type="AlphaFoldDB" id="X1QT44"/>
<dbReference type="GO" id="GO:0005524">
    <property type="term" value="F:ATP binding"/>
    <property type="evidence" value="ECO:0007669"/>
    <property type="project" value="UniProtKB-KW"/>
</dbReference>
<gene>
    <name evidence="8" type="ORF">S06H3_41784</name>
</gene>
<dbReference type="InterPro" id="IPR000642">
    <property type="entry name" value="Peptidase_M41"/>
</dbReference>
<reference evidence="8" key="1">
    <citation type="journal article" date="2014" name="Front. Microbiol.">
        <title>High frequency of phylogenetically diverse reductive dehalogenase-homologous genes in deep subseafloor sedimentary metagenomes.</title>
        <authorList>
            <person name="Kawai M."/>
            <person name="Futagami T."/>
            <person name="Toyoda A."/>
            <person name="Takaki Y."/>
            <person name="Nishi S."/>
            <person name="Hori S."/>
            <person name="Arai W."/>
            <person name="Tsubouchi T."/>
            <person name="Morono Y."/>
            <person name="Uchiyama I."/>
            <person name="Ito T."/>
            <person name="Fujiyama A."/>
            <person name="Inagaki F."/>
            <person name="Takami H."/>
        </authorList>
    </citation>
    <scope>NUCLEOTIDE SEQUENCE</scope>
    <source>
        <strain evidence="8">Expedition CK06-06</strain>
    </source>
</reference>
<proteinExistence type="predicted"/>
<sequence length="98" mass="11384">YGMSEKMGHLTFGRPHEQIFLGRDITEEKDYSEETARVIDQEVRKIVDECYARAKELLKKNKKKLSLLAETLLEKEVMDGEEAAKLVGIKKEFPKKKK</sequence>
<dbReference type="SUPFAM" id="SSF140990">
    <property type="entry name" value="FtsH protease domain-like"/>
    <property type="match status" value="1"/>
</dbReference>
<evidence type="ECO:0000313" key="8">
    <source>
        <dbReference type="EMBL" id="GAI46439.1"/>
    </source>
</evidence>
<dbReference type="InterPro" id="IPR037219">
    <property type="entry name" value="Peptidase_M41-like"/>
</dbReference>
<evidence type="ECO:0000256" key="4">
    <source>
        <dbReference type="ARBA" id="ARBA00022833"/>
    </source>
</evidence>
<dbReference type="EMBL" id="BARV01025787">
    <property type="protein sequence ID" value="GAI46439.1"/>
    <property type="molecule type" value="Genomic_DNA"/>
</dbReference>
<evidence type="ECO:0000256" key="1">
    <source>
        <dbReference type="ARBA" id="ARBA00001947"/>
    </source>
</evidence>